<dbReference type="Gene3D" id="1.25.40.10">
    <property type="entry name" value="Tetratricopeptide repeat domain"/>
    <property type="match status" value="1"/>
</dbReference>
<dbReference type="InterPro" id="IPR011990">
    <property type="entry name" value="TPR-like_helical_dom_sf"/>
</dbReference>
<proteinExistence type="predicted"/>
<sequence length="178" mass="20473">MDLLLRLAVTVLTVPLVDYPKSLACIHRIYEQDEKNGAATILECCVHYYHLAGIDEELVRKINNINATNTYVNSIKGLILSWHFAVTDKEKQVEMLRQAIALDPNNVESYIQLGRIFIDQGNVIEGRSLIKKALENIKLVYDKNTILDFSDFNEYLNQKVRGIHLSNENKKIIERMLL</sequence>
<accession>A0ABX3ESH5</accession>
<reference evidence="1 2" key="1">
    <citation type="submission" date="2016-03" db="EMBL/GenBank/DDBJ databases">
        <authorList>
            <person name="Sant'Anna F.H."/>
            <person name="Ambrosini A."/>
            <person name="Souza R."/>
            <person name="Bach E."/>
            <person name="Fernandes G."/>
            <person name="Balsanelli E."/>
            <person name="Baura V.A."/>
            <person name="Souza E.M."/>
            <person name="Passaglia L."/>
        </authorList>
    </citation>
    <scope>NUCLEOTIDE SEQUENCE [LARGE SCALE GENOMIC DNA]</scope>
    <source>
        <strain evidence="1 2">P26E</strain>
    </source>
</reference>
<organism evidence="1 2">
    <name type="scientific">Paenibacillus helianthi</name>
    <dbReference type="NCBI Taxonomy" id="1349432"/>
    <lineage>
        <taxon>Bacteria</taxon>
        <taxon>Bacillati</taxon>
        <taxon>Bacillota</taxon>
        <taxon>Bacilli</taxon>
        <taxon>Bacillales</taxon>
        <taxon>Paenibacillaceae</taxon>
        <taxon>Paenibacillus</taxon>
    </lineage>
</organism>
<evidence type="ECO:0000313" key="1">
    <source>
        <dbReference type="EMBL" id="OKP90889.1"/>
    </source>
</evidence>
<comment type="caution">
    <text evidence="1">The sequence shown here is derived from an EMBL/GenBank/DDBJ whole genome shotgun (WGS) entry which is preliminary data.</text>
</comment>
<dbReference type="Proteomes" id="UP000186058">
    <property type="component" value="Unassembled WGS sequence"/>
</dbReference>
<name>A0ABX3ESH5_9BACL</name>
<dbReference type="SUPFAM" id="SSF48452">
    <property type="entry name" value="TPR-like"/>
    <property type="match status" value="1"/>
</dbReference>
<keyword evidence="2" id="KW-1185">Reference proteome</keyword>
<protein>
    <recommendedName>
        <fullName evidence="3">Tetratricopeptide repeat protein</fullName>
    </recommendedName>
</protein>
<evidence type="ECO:0000313" key="2">
    <source>
        <dbReference type="Proteomes" id="UP000186058"/>
    </source>
</evidence>
<evidence type="ECO:0008006" key="3">
    <source>
        <dbReference type="Google" id="ProtNLM"/>
    </source>
</evidence>
<gene>
    <name evidence="1" type="ORF">A3844_03255</name>
</gene>
<dbReference type="Pfam" id="PF13431">
    <property type="entry name" value="TPR_17"/>
    <property type="match status" value="1"/>
</dbReference>
<dbReference type="EMBL" id="LVWI01000002">
    <property type="protein sequence ID" value="OKP90889.1"/>
    <property type="molecule type" value="Genomic_DNA"/>
</dbReference>